<dbReference type="PANTHER" id="PTHR43740">
    <property type="entry name" value="LEUCYL-TRNA SYNTHETASE"/>
    <property type="match status" value="1"/>
</dbReference>
<dbReference type="PANTHER" id="PTHR43740:SF2">
    <property type="entry name" value="LEUCINE--TRNA LIGASE, MITOCHONDRIAL"/>
    <property type="match status" value="1"/>
</dbReference>
<dbReference type="GO" id="GO:0005524">
    <property type="term" value="F:ATP binding"/>
    <property type="evidence" value="ECO:0007669"/>
    <property type="project" value="UniProtKB-UniRule"/>
</dbReference>
<evidence type="ECO:0000256" key="4">
    <source>
        <dbReference type="ARBA" id="ARBA00022840"/>
    </source>
</evidence>
<keyword evidence="2 8" id="KW-0436">Ligase</keyword>
<evidence type="ECO:0000256" key="7">
    <source>
        <dbReference type="ARBA" id="ARBA00047469"/>
    </source>
</evidence>
<gene>
    <name evidence="8" type="primary">leuS</name>
    <name evidence="14" type="ORF">B4O97_11430</name>
</gene>
<keyword evidence="6 8" id="KW-0030">Aminoacyl-tRNA synthetase</keyword>
<sequence>MPDMSKYPYAEIEQKWQRFWEENSSFKVEEDPSFPKEKRRYVLDMFPYPSGSGLHVGHPEGYTATDIYCRFLRMRGFNVLHPMGFDSFGLPAENYAIQTGTHPKITTERNIDHFRTQIKSLGFSYDWDREISTHSEDYYRWTQWIFLKLFEQGLAYEAETPINWCSSCLTGLANEEVKDGKCERCGQLVERRNIRQWILKITSYADRLLEDLDTLDWSESIKTMQRNWIGRSEGANVHFQIDGHLESLEVYTTRPDTLFGATYMVMAPEHPYVEKITTDKHRPAVEAYLEQARLKSDLERTDLAKDKTGVFTGAFAVNPVNGEKIPIWISDYILISYGTGAIMAVPAHDQRDWEFAKKFDLPIIEVLKGGTIEDEAFTGDGPHVNSSFLDGMGKEEAIESIIEWLEERKLGQRAVNYKLRDWVFSRQRYWGEPIPLVHCPTCGIVPVPEDQLPLKLPEVDSYEPSGTGESPLAKIHEWVNTSCPKCGGPGRRETNTMPQWAGSCWYYLRYLDPRNGSSLADRRKIDYWMPVDLYVGGAEHAVLHLLYARFWHKVLYDIGVVGDVEPFKRLVNQGMITSFAYQRPDKTLVPTDEVEEPETDSFVEKGTGTPLTQVIAKMSKSLKNVINPDDIIRDFGADSMRVYEMFMGPLQVSKPWSTSGISGVHRFLDRVWRLFDRELVDREPPEELKRVLHKTIKKVTGDTDSLEFNTAIAQMMIFVNEVFKEETLNRQLIEPFVLLLSPYAPHLAEELWERLGHEPLAGRQNWPDYDEELTRDEMINLVFQINGKVRAKVEANADISPEEMKEAALNHPRIKELTAGRQIRKIIPVPGKLVNIVVS</sequence>
<dbReference type="Gene3D" id="1.10.730.10">
    <property type="entry name" value="Isoleucyl-tRNA Synthetase, Domain 1"/>
    <property type="match status" value="1"/>
</dbReference>
<dbReference type="InterPro" id="IPR025709">
    <property type="entry name" value="Leu_tRNA-synth_edit"/>
</dbReference>
<dbReference type="GO" id="GO:0006429">
    <property type="term" value="P:leucyl-tRNA aminoacylation"/>
    <property type="evidence" value="ECO:0007669"/>
    <property type="project" value="UniProtKB-UniRule"/>
</dbReference>
<evidence type="ECO:0000259" key="10">
    <source>
        <dbReference type="Pfam" id="PF00133"/>
    </source>
</evidence>
<dbReference type="PRINTS" id="PR00985">
    <property type="entry name" value="TRNASYNTHLEU"/>
</dbReference>
<reference evidence="14 15" key="1">
    <citation type="submission" date="2017-03" db="EMBL/GenBank/DDBJ databases">
        <title>Draft Genome sequence of Marispirochaeta sp. strain JC444.</title>
        <authorList>
            <person name="Shivani Y."/>
            <person name="Subhash Y."/>
            <person name="Sasikala C."/>
            <person name="Ramana C."/>
        </authorList>
    </citation>
    <scope>NUCLEOTIDE SEQUENCE [LARGE SCALE GENOMIC DNA]</scope>
    <source>
        <strain evidence="14 15">JC444</strain>
    </source>
</reference>
<evidence type="ECO:0000256" key="9">
    <source>
        <dbReference type="RuleBase" id="RU363039"/>
    </source>
</evidence>
<dbReference type="CDD" id="cd00812">
    <property type="entry name" value="LeuRS_core"/>
    <property type="match status" value="1"/>
</dbReference>
<evidence type="ECO:0000256" key="5">
    <source>
        <dbReference type="ARBA" id="ARBA00022917"/>
    </source>
</evidence>
<feature type="domain" description="Aminoacyl-tRNA synthetase class Ia" evidence="10">
    <location>
        <begin position="617"/>
        <end position="643"/>
    </location>
</feature>
<dbReference type="InterPro" id="IPR009080">
    <property type="entry name" value="tRNAsynth_Ia_anticodon-bd"/>
</dbReference>
<keyword evidence="15" id="KW-1185">Reference proteome</keyword>
<comment type="similarity">
    <text evidence="1 8 9">Belongs to the class-I aminoacyl-tRNA synthetase family.</text>
</comment>
<feature type="domain" description="Methionyl/Valyl/Leucyl/Isoleucyl-tRNA synthetase anticodon-binding" evidence="11">
    <location>
        <begin position="690"/>
        <end position="798"/>
    </location>
</feature>
<evidence type="ECO:0000256" key="8">
    <source>
        <dbReference type="HAMAP-Rule" id="MF_00049"/>
    </source>
</evidence>
<dbReference type="InterPro" id="IPR002302">
    <property type="entry name" value="Leu-tRNA-ligase"/>
</dbReference>
<dbReference type="InterPro" id="IPR002300">
    <property type="entry name" value="aa-tRNA-synth_Ia"/>
</dbReference>
<dbReference type="HAMAP" id="MF_00049_B">
    <property type="entry name" value="Leu_tRNA_synth_B"/>
    <property type="match status" value="1"/>
</dbReference>
<dbReference type="InterPro" id="IPR009008">
    <property type="entry name" value="Val/Leu/Ile-tRNA-synth_edit"/>
</dbReference>
<dbReference type="EMBL" id="MWQY01000011">
    <property type="protein sequence ID" value="ORC34960.1"/>
    <property type="molecule type" value="Genomic_DNA"/>
</dbReference>
<dbReference type="SUPFAM" id="SSF50677">
    <property type="entry name" value="ValRS/IleRS/LeuRS editing domain"/>
    <property type="match status" value="1"/>
</dbReference>
<comment type="caution">
    <text evidence="14">The sequence shown here is derived from an EMBL/GenBank/DDBJ whole genome shotgun (WGS) entry which is preliminary data.</text>
</comment>
<keyword evidence="4 8" id="KW-0067">ATP-binding</keyword>
<name>A0A1Y1RXD3_9SPIO</name>
<dbReference type="Gene3D" id="3.40.50.620">
    <property type="entry name" value="HUPs"/>
    <property type="match status" value="2"/>
</dbReference>
<dbReference type="SUPFAM" id="SSF52374">
    <property type="entry name" value="Nucleotidylyl transferase"/>
    <property type="match status" value="1"/>
</dbReference>
<dbReference type="GO" id="GO:0002161">
    <property type="term" value="F:aminoacyl-tRNA deacylase activity"/>
    <property type="evidence" value="ECO:0007669"/>
    <property type="project" value="InterPro"/>
</dbReference>
<evidence type="ECO:0000256" key="6">
    <source>
        <dbReference type="ARBA" id="ARBA00023146"/>
    </source>
</evidence>
<evidence type="ECO:0000313" key="14">
    <source>
        <dbReference type="EMBL" id="ORC34960.1"/>
    </source>
</evidence>
<comment type="catalytic activity">
    <reaction evidence="7 8">
        <text>tRNA(Leu) + L-leucine + ATP = L-leucyl-tRNA(Leu) + AMP + diphosphate</text>
        <dbReference type="Rhea" id="RHEA:11688"/>
        <dbReference type="Rhea" id="RHEA-COMP:9613"/>
        <dbReference type="Rhea" id="RHEA-COMP:9622"/>
        <dbReference type="ChEBI" id="CHEBI:30616"/>
        <dbReference type="ChEBI" id="CHEBI:33019"/>
        <dbReference type="ChEBI" id="CHEBI:57427"/>
        <dbReference type="ChEBI" id="CHEBI:78442"/>
        <dbReference type="ChEBI" id="CHEBI:78494"/>
        <dbReference type="ChEBI" id="CHEBI:456215"/>
        <dbReference type="EC" id="6.1.1.4"/>
    </reaction>
</comment>
<dbReference type="FunFam" id="3.40.50.620:FF:000077">
    <property type="entry name" value="Leucine--tRNA ligase"/>
    <property type="match status" value="1"/>
</dbReference>
<dbReference type="GO" id="GO:0005829">
    <property type="term" value="C:cytosol"/>
    <property type="evidence" value="ECO:0007669"/>
    <property type="project" value="TreeGrafter"/>
</dbReference>
<dbReference type="Pfam" id="PF08264">
    <property type="entry name" value="Anticodon_1"/>
    <property type="match status" value="1"/>
</dbReference>
<dbReference type="FunFam" id="1.10.730.10:FF:000011">
    <property type="entry name" value="Leucine--tRNA ligase chloroplastic/mitochondrial"/>
    <property type="match status" value="1"/>
</dbReference>
<dbReference type="Pfam" id="PF13603">
    <property type="entry name" value="tRNA-synt_1_2"/>
    <property type="match status" value="1"/>
</dbReference>
<evidence type="ECO:0000259" key="11">
    <source>
        <dbReference type="Pfam" id="PF08264"/>
    </source>
</evidence>
<proteinExistence type="inferred from homology"/>
<dbReference type="EC" id="6.1.1.4" evidence="8"/>
<dbReference type="InterPro" id="IPR015413">
    <property type="entry name" value="Methionyl/Leucyl_tRNA_Synth"/>
</dbReference>
<comment type="subcellular location">
    <subcellularLocation>
        <location evidence="8">Cytoplasm</location>
    </subcellularLocation>
</comment>
<dbReference type="Pfam" id="PF00133">
    <property type="entry name" value="tRNA-synt_1"/>
    <property type="match status" value="1"/>
</dbReference>
<feature type="binding site" evidence="8">
    <location>
        <position position="620"/>
    </location>
    <ligand>
        <name>ATP</name>
        <dbReference type="ChEBI" id="CHEBI:30616"/>
    </ligand>
</feature>
<dbReference type="Pfam" id="PF09334">
    <property type="entry name" value="tRNA-synt_1g"/>
    <property type="match status" value="1"/>
</dbReference>
<dbReference type="SUPFAM" id="SSF47323">
    <property type="entry name" value="Anticodon-binding domain of a subclass of class I aminoacyl-tRNA synthetases"/>
    <property type="match status" value="1"/>
</dbReference>
<feature type="domain" description="Methionyl/Leucyl tRNA synthetase" evidence="12">
    <location>
        <begin position="46"/>
        <end position="187"/>
    </location>
</feature>
<dbReference type="AlphaFoldDB" id="A0A1Y1RXD3"/>
<feature type="domain" description="Leucyl-tRNA synthetase editing" evidence="13">
    <location>
        <begin position="226"/>
        <end position="406"/>
    </location>
</feature>
<dbReference type="InterPro" id="IPR013155">
    <property type="entry name" value="M/V/L/I-tRNA-synth_anticd-bd"/>
</dbReference>
<evidence type="ECO:0000259" key="13">
    <source>
        <dbReference type="Pfam" id="PF13603"/>
    </source>
</evidence>
<dbReference type="GO" id="GO:0004823">
    <property type="term" value="F:leucine-tRNA ligase activity"/>
    <property type="evidence" value="ECO:0007669"/>
    <property type="project" value="UniProtKB-UniRule"/>
</dbReference>
<dbReference type="Proteomes" id="UP000192343">
    <property type="component" value="Unassembled WGS sequence"/>
</dbReference>
<organism evidence="14 15">
    <name type="scientific">Marispirochaeta aestuarii</name>
    <dbReference type="NCBI Taxonomy" id="1963862"/>
    <lineage>
        <taxon>Bacteria</taxon>
        <taxon>Pseudomonadati</taxon>
        <taxon>Spirochaetota</taxon>
        <taxon>Spirochaetia</taxon>
        <taxon>Spirochaetales</taxon>
        <taxon>Spirochaetaceae</taxon>
        <taxon>Marispirochaeta</taxon>
    </lineage>
</organism>
<evidence type="ECO:0000256" key="1">
    <source>
        <dbReference type="ARBA" id="ARBA00005594"/>
    </source>
</evidence>
<dbReference type="FunFam" id="3.40.50.620:FF:000056">
    <property type="entry name" value="Leucine--tRNA ligase"/>
    <property type="match status" value="1"/>
</dbReference>
<protein>
    <recommendedName>
        <fullName evidence="8">Leucine--tRNA ligase</fullName>
        <ecNumber evidence="8">6.1.1.4</ecNumber>
    </recommendedName>
    <alternativeName>
        <fullName evidence="8">Leucyl-tRNA synthetase</fullName>
        <shortName evidence="8">LeuRS</shortName>
    </alternativeName>
</protein>
<dbReference type="NCBIfam" id="TIGR00396">
    <property type="entry name" value="leuS_bact"/>
    <property type="match status" value="1"/>
</dbReference>
<feature type="short sequence motif" description="'KMSKS' region" evidence="8">
    <location>
        <begin position="617"/>
        <end position="621"/>
    </location>
</feature>
<accession>A0A1Y1RXD3</accession>
<evidence type="ECO:0000256" key="3">
    <source>
        <dbReference type="ARBA" id="ARBA00022741"/>
    </source>
</evidence>
<evidence type="ECO:0000256" key="2">
    <source>
        <dbReference type="ARBA" id="ARBA00022598"/>
    </source>
</evidence>
<evidence type="ECO:0000259" key="12">
    <source>
        <dbReference type="Pfam" id="PF09334"/>
    </source>
</evidence>
<dbReference type="InterPro" id="IPR014729">
    <property type="entry name" value="Rossmann-like_a/b/a_fold"/>
</dbReference>
<dbReference type="Gene3D" id="3.90.740.10">
    <property type="entry name" value="Valyl/Leucyl/Isoleucyl-tRNA synthetase, editing domain"/>
    <property type="match status" value="1"/>
</dbReference>
<dbReference type="STRING" id="1963862.B4O97_11430"/>
<comment type="caution">
    <text evidence="8">Lacks conserved residue(s) required for the propagation of feature annotation.</text>
</comment>
<dbReference type="CDD" id="cd07958">
    <property type="entry name" value="Anticodon_Ia_Leu_BEm"/>
    <property type="match status" value="1"/>
</dbReference>
<keyword evidence="5 8" id="KW-0648">Protein biosynthesis</keyword>
<keyword evidence="3 8" id="KW-0547">Nucleotide-binding</keyword>
<dbReference type="OrthoDB" id="9810365at2"/>
<keyword evidence="8" id="KW-0963">Cytoplasm</keyword>
<evidence type="ECO:0000313" key="15">
    <source>
        <dbReference type="Proteomes" id="UP000192343"/>
    </source>
</evidence>